<keyword evidence="2" id="KW-0378">Hydrolase</keyword>
<sequence length="448" mass="49872">MVAVLDRHGHPLMPCHPARARKFLAEGRAAVVRASPFAIRLKDRVLEDSYVSGVAVRIDPGSKGTGIAITADGDHVDTVTGEVTTHRQGLHAIELQHRGAQIHSGMQQRANYRRRRRSANLRYRAPRFDNRSRTAGWLAPSLQHRVDTTLSMVTRLKRLFPVTEVHVERVAFDTHALSLDREVLSGVEYQQGTLAGYEVRQYLLEKWGRACAYCGAQNIPLQVEHIRPRARGGTNRISNLTLACEPCNQAKAAQPVEEFLAGQPARLTRVLSQAKAPLVDAAAMNATRWRLWHGLKDLGLPVYTWSGGRTKYNRSTQGLSKSHTLDALAVGEIDDATRITRCPDRVLVASACGRGSYARTRTNKHGFPRLRLPRQKQHHGFATGDLVRAHIPRGKYQGTYTGRVAVRASGTHRIPIPGGYADTSHRNLRLLQRGDGYAYTTRKEDARL</sequence>
<evidence type="ECO:0000313" key="2">
    <source>
        <dbReference type="EMBL" id="MFD0282946.1"/>
    </source>
</evidence>
<dbReference type="GO" id="GO:0004519">
    <property type="term" value="F:endonuclease activity"/>
    <property type="evidence" value="ECO:0007669"/>
    <property type="project" value="UniProtKB-KW"/>
</dbReference>
<evidence type="ECO:0000313" key="3">
    <source>
        <dbReference type="Proteomes" id="UP001596957"/>
    </source>
</evidence>
<dbReference type="RefSeq" id="WP_381249756.1">
    <property type="nucleotide sequence ID" value="NZ_JBHTBI010000004.1"/>
</dbReference>
<organism evidence="2 3">
    <name type="scientific">Streptomyces lutosisoli</name>
    <dbReference type="NCBI Taxonomy" id="2665721"/>
    <lineage>
        <taxon>Bacteria</taxon>
        <taxon>Bacillati</taxon>
        <taxon>Actinomycetota</taxon>
        <taxon>Actinomycetes</taxon>
        <taxon>Kitasatosporales</taxon>
        <taxon>Streptomycetaceae</taxon>
        <taxon>Streptomyces</taxon>
    </lineage>
</organism>
<dbReference type="InterPro" id="IPR025938">
    <property type="entry name" value="RRXRR_dom"/>
</dbReference>
<dbReference type="EMBL" id="JBHTEC010000001">
    <property type="protein sequence ID" value="MFD0282946.1"/>
    <property type="molecule type" value="Genomic_DNA"/>
</dbReference>
<dbReference type="NCBIfam" id="NF040563">
    <property type="entry name" value="guided_IscB"/>
    <property type="match status" value="1"/>
</dbReference>
<dbReference type="CDD" id="cd00085">
    <property type="entry name" value="HNHc"/>
    <property type="match status" value="1"/>
</dbReference>
<dbReference type="SMART" id="SM00507">
    <property type="entry name" value="HNHc"/>
    <property type="match status" value="1"/>
</dbReference>
<keyword evidence="2" id="KW-0540">Nuclease</keyword>
<dbReference type="Pfam" id="PF14239">
    <property type="entry name" value="RRXRR"/>
    <property type="match status" value="1"/>
</dbReference>
<dbReference type="Proteomes" id="UP001596957">
    <property type="component" value="Unassembled WGS sequence"/>
</dbReference>
<evidence type="ECO:0000259" key="1">
    <source>
        <dbReference type="SMART" id="SM00507"/>
    </source>
</evidence>
<dbReference type="InterPro" id="IPR002711">
    <property type="entry name" value="HNH"/>
</dbReference>
<gene>
    <name evidence="2" type="primary">iscB</name>
    <name evidence="2" type="ORF">ACFQZP_14865</name>
</gene>
<reference evidence="3" key="1">
    <citation type="journal article" date="2019" name="Int. J. Syst. Evol. Microbiol.">
        <title>The Global Catalogue of Microorganisms (GCM) 10K type strain sequencing project: providing services to taxonomists for standard genome sequencing and annotation.</title>
        <authorList>
            <consortium name="The Broad Institute Genomics Platform"/>
            <consortium name="The Broad Institute Genome Sequencing Center for Infectious Disease"/>
            <person name="Wu L."/>
            <person name="Ma J."/>
        </authorList>
    </citation>
    <scope>NUCLEOTIDE SEQUENCE [LARGE SCALE GENOMIC DNA]</scope>
    <source>
        <strain evidence="3">CGMCC 4.7198</strain>
    </source>
</reference>
<feature type="domain" description="HNH nuclease" evidence="1">
    <location>
        <begin position="198"/>
        <end position="249"/>
    </location>
</feature>
<dbReference type="Gene3D" id="1.10.30.50">
    <property type="match status" value="1"/>
</dbReference>
<dbReference type="InterPro" id="IPR047693">
    <property type="entry name" value="RNA-guided_IscB-like"/>
</dbReference>
<keyword evidence="3" id="KW-1185">Reference proteome</keyword>
<accession>A0ABW2VEM6</accession>
<comment type="caution">
    <text evidence="2">The sequence shown here is derived from an EMBL/GenBank/DDBJ whole genome shotgun (WGS) entry which is preliminary data.</text>
</comment>
<dbReference type="PANTHER" id="PTHR33877">
    <property type="entry name" value="SLL1193 PROTEIN"/>
    <property type="match status" value="1"/>
</dbReference>
<protein>
    <submittedName>
        <fullName evidence="2">RNA-guided endonuclease IscB</fullName>
    </submittedName>
</protein>
<name>A0ABW2VEM6_9ACTN</name>
<dbReference type="Pfam" id="PF01844">
    <property type="entry name" value="HNH"/>
    <property type="match status" value="1"/>
</dbReference>
<dbReference type="PANTHER" id="PTHR33877:SF2">
    <property type="entry name" value="OS07G0170200 PROTEIN"/>
    <property type="match status" value="1"/>
</dbReference>
<dbReference type="InterPro" id="IPR052892">
    <property type="entry name" value="NA-targeting_endonuclease"/>
</dbReference>
<dbReference type="InterPro" id="IPR003615">
    <property type="entry name" value="HNH_nuc"/>
</dbReference>
<keyword evidence="2" id="KW-0255">Endonuclease</keyword>
<proteinExistence type="predicted"/>